<sequence>SKMSGRDFVKELLKGHPETFRDSMGMNKHVFRKLLKELRTRASLKDTKHL</sequence>
<organism evidence="2 3">
    <name type="scientific">Schizopora paradoxa</name>
    <dbReference type="NCBI Taxonomy" id="27342"/>
    <lineage>
        <taxon>Eukaryota</taxon>
        <taxon>Fungi</taxon>
        <taxon>Dikarya</taxon>
        <taxon>Basidiomycota</taxon>
        <taxon>Agaricomycotina</taxon>
        <taxon>Agaricomycetes</taxon>
        <taxon>Hymenochaetales</taxon>
        <taxon>Schizoporaceae</taxon>
        <taxon>Schizopora</taxon>
    </lineage>
</organism>
<dbReference type="InterPro" id="IPR058353">
    <property type="entry name" value="DUF8040"/>
</dbReference>
<feature type="domain" description="DUF8040" evidence="1">
    <location>
        <begin position="1"/>
        <end position="49"/>
    </location>
</feature>
<accession>A0A0H2RM53</accession>
<reference evidence="2 3" key="1">
    <citation type="submission" date="2015-04" db="EMBL/GenBank/DDBJ databases">
        <title>Complete genome sequence of Schizopora paradoxa KUC8140, a cosmopolitan wood degrader in East Asia.</title>
        <authorList>
            <consortium name="DOE Joint Genome Institute"/>
            <person name="Min B."/>
            <person name="Park H."/>
            <person name="Jang Y."/>
            <person name="Kim J.-J."/>
            <person name="Kim K.H."/>
            <person name="Pangilinan J."/>
            <person name="Lipzen A."/>
            <person name="Riley R."/>
            <person name="Grigoriev I.V."/>
            <person name="Spatafora J.W."/>
            <person name="Choi I.-G."/>
        </authorList>
    </citation>
    <scope>NUCLEOTIDE SEQUENCE [LARGE SCALE GENOMIC DNA]</scope>
    <source>
        <strain evidence="2 3">KUC8140</strain>
    </source>
</reference>
<evidence type="ECO:0000259" key="1">
    <source>
        <dbReference type="Pfam" id="PF26138"/>
    </source>
</evidence>
<keyword evidence="3" id="KW-1185">Reference proteome</keyword>
<evidence type="ECO:0000313" key="2">
    <source>
        <dbReference type="EMBL" id="KLO05896.1"/>
    </source>
</evidence>
<dbReference type="EMBL" id="KQ086256">
    <property type="protein sequence ID" value="KLO05896.1"/>
    <property type="molecule type" value="Genomic_DNA"/>
</dbReference>
<dbReference type="Proteomes" id="UP000053477">
    <property type="component" value="Unassembled WGS sequence"/>
</dbReference>
<dbReference type="STRING" id="27342.A0A0H2RM53"/>
<name>A0A0H2RM53_9AGAM</name>
<dbReference type="InParanoid" id="A0A0H2RM53"/>
<feature type="non-terminal residue" evidence="2">
    <location>
        <position position="1"/>
    </location>
</feature>
<feature type="non-terminal residue" evidence="2">
    <location>
        <position position="50"/>
    </location>
</feature>
<dbReference type="Pfam" id="PF26138">
    <property type="entry name" value="DUF8040"/>
    <property type="match status" value="1"/>
</dbReference>
<dbReference type="OrthoDB" id="2430314at2759"/>
<protein>
    <recommendedName>
        <fullName evidence="1">DUF8040 domain-containing protein</fullName>
    </recommendedName>
</protein>
<dbReference type="AlphaFoldDB" id="A0A0H2RM53"/>
<gene>
    <name evidence="2" type="ORF">SCHPADRAFT_801938</name>
</gene>
<evidence type="ECO:0000313" key="3">
    <source>
        <dbReference type="Proteomes" id="UP000053477"/>
    </source>
</evidence>
<proteinExistence type="predicted"/>